<keyword evidence="1" id="KW-0732">Signal</keyword>
<evidence type="ECO:0000313" key="3">
    <source>
        <dbReference type="EMBL" id="GLR54759.1"/>
    </source>
</evidence>
<sequence length="366" mass="38703">MPAALCRLSLLLLLAFPAFALPARAEILLSDAAGRSVRLAEPARRIVTNESLLLLSLALVDPDPVARIAGWAAPQRIDRGMYEAYRRRFPAIDAIPTVGAVLPGKTSVEAILSVKPDLFVVSIWESGWTEAAATLEAAGVPVIFLDGPVNDGKGPAETTAFSVTLLAAAIGQEAKGRAFGDFLRERYRRITERTARAKPVSVLVDAHAGATCCSTPGKGNRMTDYLRLAGGESIGADVPGYDGQLSPEFVLGADPTVYIATGGPHLAAQGGLVLGGDVDAESARKSFAGILGKGLRDGLTAVQQGRAHAVSHQLSISVLNILVFECFAKWMHPDLFADVDPAKTLAKINDRFLAVPLEGTFWIDAQ</sequence>
<dbReference type="RefSeq" id="WP_244770239.1">
    <property type="nucleotide sequence ID" value="NZ_BSOP01000060.1"/>
</dbReference>
<gene>
    <name evidence="3" type="ORF">GCM10007923_59780</name>
</gene>
<organism evidence="3 4">
    <name type="scientific">Shinella yambaruensis</name>
    <dbReference type="NCBI Taxonomy" id="415996"/>
    <lineage>
        <taxon>Bacteria</taxon>
        <taxon>Pseudomonadati</taxon>
        <taxon>Pseudomonadota</taxon>
        <taxon>Alphaproteobacteria</taxon>
        <taxon>Hyphomicrobiales</taxon>
        <taxon>Rhizobiaceae</taxon>
        <taxon>Shinella</taxon>
    </lineage>
</organism>
<dbReference type="InterPro" id="IPR050902">
    <property type="entry name" value="ABC_Transporter_SBP"/>
</dbReference>
<dbReference type="PROSITE" id="PS50983">
    <property type="entry name" value="FE_B12_PBP"/>
    <property type="match status" value="1"/>
</dbReference>
<evidence type="ECO:0000256" key="1">
    <source>
        <dbReference type="SAM" id="SignalP"/>
    </source>
</evidence>
<feature type="domain" description="Fe/B12 periplasmic-binding" evidence="2">
    <location>
        <begin position="45"/>
        <end position="339"/>
    </location>
</feature>
<protein>
    <submittedName>
        <fullName evidence="3">Iron ABC transporter substrate-binding protein</fullName>
    </submittedName>
</protein>
<dbReference type="InterPro" id="IPR002491">
    <property type="entry name" value="ABC_transptr_periplasmic_BD"/>
</dbReference>
<dbReference type="Gene3D" id="3.40.50.1980">
    <property type="entry name" value="Nitrogenase molybdenum iron protein domain"/>
    <property type="match status" value="2"/>
</dbReference>
<name>A0ABQ5ZVP7_9HYPH</name>
<feature type="signal peptide" evidence="1">
    <location>
        <begin position="1"/>
        <end position="20"/>
    </location>
</feature>
<dbReference type="PANTHER" id="PTHR30535">
    <property type="entry name" value="VITAMIN B12-BINDING PROTEIN"/>
    <property type="match status" value="1"/>
</dbReference>
<dbReference type="PANTHER" id="PTHR30535:SF34">
    <property type="entry name" value="MOLYBDATE-BINDING PROTEIN MOLA"/>
    <property type="match status" value="1"/>
</dbReference>
<accession>A0ABQ5ZVP7</accession>
<comment type="caution">
    <text evidence="3">The sequence shown here is derived from an EMBL/GenBank/DDBJ whole genome shotgun (WGS) entry which is preliminary data.</text>
</comment>
<proteinExistence type="predicted"/>
<dbReference type="Pfam" id="PF01497">
    <property type="entry name" value="Peripla_BP_2"/>
    <property type="match status" value="1"/>
</dbReference>
<dbReference type="Proteomes" id="UP001156702">
    <property type="component" value="Unassembled WGS sequence"/>
</dbReference>
<evidence type="ECO:0000259" key="2">
    <source>
        <dbReference type="PROSITE" id="PS50983"/>
    </source>
</evidence>
<evidence type="ECO:0000313" key="4">
    <source>
        <dbReference type="Proteomes" id="UP001156702"/>
    </source>
</evidence>
<feature type="chain" id="PRO_5046222260" evidence="1">
    <location>
        <begin position="21"/>
        <end position="366"/>
    </location>
</feature>
<dbReference type="EMBL" id="BSOP01000060">
    <property type="protein sequence ID" value="GLR54759.1"/>
    <property type="molecule type" value="Genomic_DNA"/>
</dbReference>
<dbReference type="SUPFAM" id="SSF53807">
    <property type="entry name" value="Helical backbone' metal receptor"/>
    <property type="match status" value="1"/>
</dbReference>
<keyword evidence="4" id="KW-1185">Reference proteome</keyword>
<reference evidence="4" key="1">
    <citation type="journal article" date="2019" name="Int. J. Syst. Evol. Microbiol.">
        <title>The Global Catalogue of Microorganisms (GCM) 10K type strain sequencing project: providing services to taxonomists for standard genome sequencing and annotation.</title>
        <authorList>
            <consortium name="The Broad Institute Genomics Platform"/>
            <consortium name="The Broad Institute Genome Sequencing Center for Infectious Disease"/>
            <person name="Wu L."/>
            <person name="Ma J."/>
        </authorList>
    </citation>
    <scope>NUCLEOTIDE SEQUENCE [LARGE SCALE GENOMIC DNA]</scope>
    <source>
        <strain evidence="4">NBRC 102122</strain>
    </source>
</reference>